<feature type="compositionally biased region" description="Basic residues" evidence="1">
    <location>
        <begin position="744"/>
        <end position="756"/>
    </location>
</feature>
<feature type="compositionally biased region" description="Low complexity" evidence="1">
    <location>
        <begin position="773"/>
        <end position="786"/>
    </location>
</feature>
<proteinExistence type="predicted"/>
<sequence length="855" mass="96523">MSYSYRERDRFEEDRPVTIKRYVIPAEEREERREFMMGRDEPFGERELVIRRKTEREEPLTISRYERDVEYDPPARRFEREYEREYYEPRTSYTSPRESEYDVVRRSDADEDPYYYHHHRRVREYDDRRSRRELSPGDSISQTSRRHHRDRDREDYSSDDSMVYIRKETRDYDGEHHHHKRHLAEGALVGVGAAELLRSHSKREGKEVSHGMSHAVKTAGAGALGAVAVNAAGHVRDYYRSKSRSRHRSHSFDDHRSHRSRRSRSRSHSHTRGKTLLEIGVGVAALAAGAAALRSKSKNERRSRSRTRSRSRARALSSTRSEKDGTTEETKRRQHIAGAGLAGAAVAGLVEHARSRSRSRKGERSHSRLRKALPIVGAGLATAAATGLYEKKKAEKDQKELVPLEGRRSRSRSRSRAPSEAYPDPTRDSAGLIEYGADPVTGSIPAEHYYGQPAGHDAYYSDGARRHSRSRSRGGRYSGSSDSDRDGRRRSKKHRSRSRDLASAALGATGLGYAAHKYSQHRDRKKSERSRSRSRTRYENDAHRDPYEESYDPEPYPIPPQAAHQQPTENYYPNSNYFPPPPGSTPNLNATPQPYNPADYPHPPGAAPPPQPYNYGAGNPSPETYPETYAPRPRRADENVSAPLSSTTTLPTEQAHAHDGAFTATPSGAVPRNPWLTVPTPGLTIDPHSQHPQSIPRSENPSSSSPLKSVAFDLKTNTDSERSQDPGYETDDSDSTIDEYTPGHRARSHTHSHSRARSSSVPSAHHHDHHSNARAGADASSSSSASRHQHPSHRHTHSQSHHSQRSHPPELSDSSESTIELPDRFDSKGRLLPQKEDPSVESLGSYIRNLKRVFA</sequence>
<accession>A0A1S9RTH9</accession>
<reference evidence="4" key="1">
    <citation type="submission" date="2015-09" db="EMBL/GenBank/DDBJ databases">
        <authorList>
            <person name="Fill T.P."/>
            <person name="Baretta J.F."/>
            <person name="de Almeida L.G."/>
            <person name="Rocha M."/>
            <person name="de Souza D.H."/>
            <person name="Malavazi I."/>
            <person name="Cerdeira L.T."/>
            <person name="Hong H."/>
            <person name="Samborskyy M."/>
            <person name="de Vasconcelos A.T."/>
            <person name="Leadlay P."/>
            <person name="Rodrigues-Filho E."/>
        </authorList>
    </citation>
    <scope>NUCLEOTIDE SEQUENCE [LARGE SCALE GENOMIC DNA]</scope>
    <source>
        <strain evidence="4">LaBioMMi 136</strain>
    </source>
</reference>
<feature type="region of interest" description="Disordered" evidence="1">
    <location>
        <begin position="391"/>
        <end position="844"/>
    </location>
</feature>
<feature type="compositionally biased region" description="Basic and acidic residues" evidence="1">
    <location>
        <begin position="525"/>
        <end position="547"/>
    </location>
</feature>
<dbReference type="InterPro" id="IPR024436">
    <property type="entry name" value="DUF3824"/>
</dbReference>
<feature type="compositionally biased region" description="Low complexity" evidence="1">
    <location>
        <begin position="501"/>
        <end position="515"/>
    </location>
</feature>
<dbReference type="PANTHER" id="PTHR35487:SF1">
    <property type="entry name" value="DUF3824 DOMAIN-CONTAINING PROTEIN"/>
    <property type="match status" value="1"/>
</dbReference>
<feature type="compositionally biased region" description="Basic and acidic residues" evidence="1">
    <location>
        <begin position="391"/>
        <end position="408"/>
    </location>
</feature>
<feature type="compositionally biased region" description="Basic and acidic residues" evidence="1">
    <location>
        <begin position="821"/>
        <end position="838"/>
    </location>
</feature>
<organism evidence="3 4">
    <name type="scientific">Penicillium brasilianum</name>
    <dbReference type="NCBI Taxonomy" id="104259"/>
    <lineage>
        <taxon>Eukaryota</taxon>
        <taxon>Fungi</taxon>
        <taxon>Dikarya</taxon>
        <taxon>Ascomycota</taxon>
        <taxon>Pezizomycotina</taxon>
        <taxon>Eurotiomycetes</taxon>
        <taxon>Eurotiomycetidae</taxon>
        <taxon>Eurotiales</taxon>
        <taxon>Aspergillaceae</taxon>
        <taxon>Penicillium</taxon>
    </lineage>
</organism>
<feature type="compositionally biased region" description="Basic and acidic residues" evidence="1">
    <location>
        <begin position="78"/>
        <end position="88"/>
    </location>
</feature>
<feature type="compositionally biased region" description="Basic and acidic residues" evidence="1">
    <location>
        <begin position="320"/>
        <end position="331"/>
    </location>
</feature>
<feature type="compositionally biased region" description="Basic residues" evidence="1">
    <location>
        <begin position="257"/>
        <end position="273"/>
    </location>
</feature>
<feature type="region of interest" description="Disordered" evidence="1">
    <location>
        <begin position="123"/>
        <end position="162"/>
    </location>
</feature>
<gene>
    <name evidence="3" type="ORF">PEBR_11565</name>
</gene>
<feature type="compositionally biased region" description="Acidic residues" evidence="1">
    <location>
        <begin position="728"/>
        <end position="737"/>
    </location>
</feature>
<feature type="compositionally biased region" description="Basic and acidic residues" evidence="1">
    <location>
        <begin position="123"/>
        <end position="135"/>
    </location>
</feature>
<evidence type="ECO:0000313" key="3">
    <source>
        <dbReference type="EMBL" id="OOQ88812.1"/>
    </source>
</evidence>
<feature type="compositionally biased region" description="Basic residues" evidence="1">
    <location>
        <begin position="488"/>
        <end position="497"/>
    </location>
</feature>
<feature type="region of interest" description="Disordered" evidence="1">
    <location>
        <begin position="78"/>
        <end position="103"/>
    </location>
</feature>
<evidence type="ECO:0000259" key="2">
    <source>
        <dbReference type="Pfam" id="PF12868"/>
    </source>
</evidence>
<evidence type="ECO:0000313" key="4">
    <source>
        <dbReference type="Proteomes" id="UP000190744"/>
    </source>
</evidence>
<comment type="caution">
    <text evidence="3">The sequence shown here is derived from an EMBL/GenBank/DDBJ whole genome shotgun (WGS) entry which is preliminary data.</text>
</comment>
<feature type="domain" description="DUF3824" evidence="2">
    <location>
        <begin position="493"/>
        <end position="640"/>
    </location>
</feature>
<feature type="region of interest" description="Disordered" evidence="1">
    <location>
        <begin position="291"/>
        <end position="340"/>
    </location>
</feature>
<feature type="compositionally biased region" description="Pro residues" evidence="1">
    <location>
        <begin position="600"/>
        <end position="612"/>
    </location>
</feature>
<feature type="compositionally biased region" description="Low complexity" evidence="1">
    <location>
        <begin position="643"/>
        <end position="652"/>
    </location>
</feature>
<evidence type="ECO:0000256" key="1">
    <source>
        <dbReference type="SAM" id="MobiDB-lite"/>
    </source>
</evidence>
<name>A0A1S9RTH9_PENBI</name>
<feature type="region of interest" description="Disordered" evidence="1">
    <location>
        <begin position="239"/>
        <end position="276"/>
    </location>
</feature>
<dbReference type="Proteomes" id="UP000190744">
    <property type="component" value="Unassembled WGS sequence"/>
</dbReference>
<feature type="compositionally biased region" description="Low complexity" evidence="1">
    <location>
        <begin position="694"/>
        <end position="709"/>
    </location>
</feature>
<dbReference type="Pfam" id="PF12868">
    <property type="entry name" value="DUF3824"/>
    <property type="match status" value="1"/>
</dbReference>
<dbReference type="EMBL" id="LJBN01000117">
    <property type="protein sequence ID" value="OOQ88812.1"/>
    <property type="molecule type" value="Genomic_DNA"/>
</dbReference>
<protein>
    <recommendedName>
        <fullName evidence="2">DUF3824 domain-containing protein</fullName>
    </recommendedName>
</protein>
<dbReference type="AlphaFoldDB" id="A0A1S9RTH9"/>
<feature type="compositionally biased region" description="Basic residues" evidence="1">
    <location>
        <begin position="787"/>
        <end position="805"/>
    </location>
</feature>
<feature type="compositionally biased region" description="Basic residues" evidence="1">
    <location>
        <begin position="303"/>
        <end position="313"/>
    </location>
</feature>
<dbReference type="PANTHER" id="PTHR35487">
    <property type="entry name" value="DUF3824 DOMAIN-CONTAINING PROTEIN"/>
    <property type="match status" value="1"/>
</dbReference>